<accession>A0ABP9B982</accession>
<organism evidence="2 3">
    <name type="scientific">Olivibacter ginsenosidimutans</name>
    <dbReference type="NCBI Taxonomy" id="1176537"/>
    <lineage>
        <taxon>Bacteria</taxon>
        <taxon>Pseudomonadati</taxon>
        <taxon>Bacteroidota</taxon>
        <taxon>Sphingobacteriia</taxon>
        <taxon>Sphingobacteriales</taxon>
        <taxon>Sphingobacteriaceae</taxon>
        <taxon>Olivibacter</taxon>
    </lineage>
</organism>
<dbReference type="EMBL" id="BAABIQ010000028">
    <property type="protein sequence ID" value="GAA4790901.1"/>
    <property type="molecule type" value="Genomic_DNA"/>
</dbReference>
<sequence>MIRQQTPTMHAMKRMQLSLGTASGTLLSTLPLIGTQELLRTIILAAIGALVSFLVTLVLQRFRKKR</sequence>
<dbReference type="Proteomes" id="UP001501411">
    <property type="component" value="Unassembled WGS sequence"/>
</dbReference>
<evidence type="ECO:0008006" key="4">
    <source>
        <dbReference type="Google" id="ProtNLM"/>
    </source>
</evidence>
<reference evidence="3" key="1">
    <citation type="journal article" date="2019" name="Int. J. Syst. Evol. Microbiol.">
        <title>The Global Catalogue of Microorganisms (GCM) 10K type strain sequencing project: providing services to taxonomists for standard genome sequencing and annotation.</title>
        <authorList>
            <consortium name="The Broad Institute Genomics Platform"/>
            <consortium name="The Broad Institute Genome Sequencing Center for Infectious Disease"/>
            <person name="Wu L."/>
            <person name="Ma J."/>
        </authorList>
    </citation>
    <scope>NUCLEOTIDE SEQUENCE [LARGE SCALE GENOMIC DNA]</scope>
    <source>
        <strain evidence="3">JCM 18200</strain>
    </source>
</reference>
<keyword evidence="3" id="KW-1185">Reference proteome</keyword>
<evidence type="ECO:0000313" key="2">
    <source>
        <dbReference type="EMBL" id="GAA4790901.1"/>
    </source>
</evidence>
<keyword evidence="1" id="KW-0472">Membrane</keyword>
<comment type="caution">
    <text evidence="2">The sequence shown here is derived from an EMBL/GenBank/DDBJ whole genome shotgun (WGS) entry which is preliminary data.</text>
</comment>
<proteinExistence type="predicted"/>
<name>A0ABP9B982_9SPHI</name>
<gene>
    <name evidence="2" type="ORF">GCM10023231_18510</name>
</gene>
<protein>
    <recommendedName>
        <fullName evidence="4">Holin</fullName>
    </recommendedName>
</protein>
<evidence type="ECO:0000313" key="3">
    <source>
        <dbReference type="Proteomes" id="UP001501411"/>
    </source>
</evidence>
<keyword evidence="1" id="KW-1133">Transmembrane helix</keyword>
<keyword evidence="1" id="KW-0812">Transmembrane</keyword>
<evidence type="ECO:0000256" key="1">
    <source>
        <dbReference type="SAM" id="Phobius"/>
    </source>
</evidence>
<feature type="transmembrane region" description="Helical" evidence="1">
    <location>
        <begin position="41"/>
        <end position="59"/>
    </location>
</feature>